<keyword evidence="2" id="KW-1185">Reference proteome</keyword>
<name>A0ABT2F274_9STAP</name>
<dbReference type="RefSeq" id="WP_259199674.1">
    <property type="nucleotide sequence ID" value="NZ_JANUXY010000004.1"/>
</dbReference>
<accession>A0ABT2F274</accession>
<comment type="caution">
    <text evidence="1">The sequence shown here is derived from an EMBL/GenBank/DDBJ whole genome shotgun (WGS) entry which is preliminary data.</text>
</comment>
<dbReference type="EMBL" id="JANUXY010000004">
    <property type="protein sequence ID" value="MCS4486371.1"/>
    <property type="molecule type" value="Genomic_DNA"/>
</dbReference>
<proteinExistence type="predicted"/>
<protein>
    <submittedName>
        <fullName evidence="1">Uncharacterized protein</fullName>
    </submittedName>
</protein>
<evidence type="ECO:0000313" key="1">
    <source>
        <dbReference type="EMBL" id="MCS4486371.1"/>
    </source>
</evidence>
<organism evidence="1 2">
    <name type="scientific">Staphylococcus americanisciuri</name>
    <dbReference type="NCBI Taxonomy" id="2973940"/>
    <lineage>
        <taxon>Bacteria</taxon>
        <taxon>Bacillati</taxon>
        <taxon>Bacillota</taxon>
        <taxon>Bacilli</taxon>
        <taxon>Bacillales</taxon>
        <taxon>Staphylococcaceae</taxon>
        <taxon>Staphylococcus</taxon>
    </lineage>
</organism>
<evidence type="ECO:0000313" key="2">
    <source>
        <dbReference type="Proteomes" id="UP001205609"/>
    </source>
</evidence>
<sequence>MNHKITYSNSMYDLYLYLRVKEFVEQLYRFFKYVYQVVRKAVLKNEH</sequence>
<reference evidence="1 2" key="1">
    <citation type="journal article" date="2023" name="Int. J. Syst. Evol. Microbiol.">
        <title>Streptococcus sciuri sp. nov., Staphylococcus marylandisciuri sp. nov. and Staphylococcus americanisciuri sp. nov., isolated from faeces of eastern grey squirrel (Sciurus carolinensis).</title>
        <authorList>
            <person name="Volokhov D.V."/>
            <person name="Zagorodnyaya T.A."/>
            <person name="Furtak V.A."/>
            <person name="Nattanmai G."/>
            <person name="Randall L."/>
            <person name="Jose S."/>
            <person name="Gao Y."/>
            <person name="Eisenberg T."/>
            <person name="Delmonte P."/>
            <person name="Blom J."/>
            <person name="Mitchell K.K."/>
        </authorList>
    </citation>
    <scope>NUCLEOTIDE SEQUENCE [LARGE SCALE GENOMIC DNA]</scope>
    <source>
        <strain evidence="1 2">GRT3</strain>
    </source>
</reference>
<gene>
    <name evidence="1" type="ORF">NXS11_05610</name>
</gene>
<dbReference type="Proteomes" id="UP001205609">
    <property type="component" value="Unassembled WGS sequence"/>
</dbReference>